<accession>A0A9I9E6Z4</accession>
<protein>
    <recommendedName>
        <fullName evidence="4">CACTA en-spm transposon protein</fullName>
    </recommendedName>
</protein>
<feature type="compositionally biased region" description="Low complexity" evidence="2">
    <location>
        <begin position="333"/>
        <end position="349"/>
    </location>
</feature>
<name>A0A9I9E6Z4_CUCME</name>
<sequence length="400" mass="45991">RRKRDRCRRHREPVVVPLPSSAAAHPYLRGGSRVACKVAMLEGVDRMRRLKLFVIDEEDDMFGMLNDLQTPIEQEEETEEDCLEDEMPRNIEVDIDEDTINIFQGLLNEARTSQPSATPTPSRRTQSRLLEFECYIGANGRIPMTIASASKNPISPNVVRFSQAIDIEYIEVVKDNLQRFFVLDFNDQAMNRHFKNYSNPEEAHANPPHILVGRDKDWHYLCNHYMNRTFQKQSWTNKATRQKQPYNHSSGLKSFLQRQHELAEQRGKSIDRVELFRKTHVQDGTLNQMLELQSQPTPKGTQPLPENEICQTVLGRRPGYSKDLGWEPKPKAQKTASASSSTTSCSQSTVELQLRAALDQAMQQIEEHTRNYDVLASEVEQIRKLIKDMSQARQGPPHDP</sequence>
<evidence type="ECO:0008006" key="4">
    <source>
        <dbReference type="Google" id="ProtNLM"/>
    </source>
</evidence>
<keyword evidence="1" id="KW-0175">Coiled coil</keyword>
<evidence type="ECO:0000256" key="2">
    <source>
        <dbReference type="SAM" id="MobiDB-lite"/>
    </source>
</evidence>
<feature type="region of interest" description="Disordered" evidence="2">
    <location>
        <begin position="320"/>
        <end position="349"/>
    </location>
</feature>
<organism evidence="3">
    <name type="scientific">Cucumis melo</name>
    <name type="common">Muskmelon</name>
    <dbReference type="NCBI Taxonomy" id="3656"/>
    <lineage>
        <taxon>Eukaryota</taxon>
        <taxon>Viridiplantae</taxon>
        <taxon>Streptophyta</taxon>
        <taxon>Embryophyta</taxon>
        <taxon>Tracheophyta</taxon>
        <taxon>Spermatophyta</taxon>
        <taxon>Magnoliopsida</taxon>
        <taxon>eudicotyledons</taxon>
        <taxon>Gunneridae</taxon>
        <taxon>Pentapetalae</taxon>
        <taxon>rosids</taxon>
        <taxon>fabids</taxon>
        <taxon>Cucurbitales</taxon>
        <taxon>Cucurbitaceae</taxon>
        <taxon>Benincaseae</taxon>
        <taxon>Cucumis</taxon>
    </lineage>
</organism>
<dbReference type="Gramene" id="MELO3C029644.2.1">
    <property type="protein sequence ID" value="MELO3C029644.2.1"/>
    <property type="gene ID" value="MELO3C029644.2"/>
</dbReference>
<proteinExistence type="predicted"/>
<dbReference type="InterPro" id="IPR004252">
    <property type="entry name" value="Probable_transposase_24"/>
</dbReference>
<dbReference type="Pfam" id="PF03004">
    <property type="entry name" value="Transposase_24"/>
    <property type="match status" value="1"/>
</dbReference>
<dbReference type="AlphaFoldDB" id="A0A9I9E6Z4"/>
<feature type="coiled-coil region" evidence="1">
    <location>
        <begin position="351"/>
        <end position="385"/>
    </location>
</feature>
<reference evidence="3" key="1">
    <citation type="submission" date="2023-03" db="UniProtKB">
        <authorList>
            <consortium name="EnsemblPlants"/>
        </authorList>
    </citation>
    <scope>IDENTIFICATION</scope>
</reference>
<dbReference type="EnsemblPlants" id="MELO3C029644.2.1">
    <property type="protein sequence ID" value="MELO3C029644.2.1"/>
    <property type="gene ID" value="MELO3C029644.2"/>
</dbReference>
<evidence type="ECO:0000313" key="3">
    <source>
        <dbReference type="EnsemblPlants" id="MELO3C029644.2.1"/>
    </source>
</evidence>
<evidence type="ECO:0000256" key="1">
    <source>
        <dbReference type="SAM" id="Coils"/>
    </source>
</evidence>